<keyword evidence="4" id="KW-1185">Reference proteome</keyword>
<proteinExistence type="predicted"/>
<protein>
    <recommendedName>
        <fullName evidence="2">Endonuclease/exonuclease/phosphatase domain-containing protein</fullName>
    </recommendedName>
</protein>
<dbReference type="Pfam" id="PF03372">
    <property type="entry name" value="Exo_endo_phos"/>
    <property type="match status" value="1"/>
</dbReference>
<reference evidence="3 4" key="1">
    <citation type="journal article" date="2023" name="Commun. Biol.">
        <title>Genome analysis of Parmales, the sister group of diatoms, reveals the evolutionary specialization of diatoms from phago-mixotrophs to photoautotrophs.</title>
        <authorList>
            <person name="Ban H."/>
            <person name="Sato S."/>
            <person name="Yoshikawa S."/>
            <person name="Yamada K."/>
            <person name="Nakamura Y."/>
            <person name="Ichinomiya M."/>
            <person name="Sato N."/>
            <person name="Blanc-Mathieu R."/>
            <person name="Endo H."/>
            <person name="Kuwata A."/>
            <person name="Ogata H."/>
        </authorList>
    </citation>
    <scope>NUCLEOTIDE SEQUENCE [LARGE SCALE GENOMIC DNA]</scope>
</reference>
<feature type="region of interest" description="Disordered" evidence="1">
    <location>
        <begin position="672"/>
        <end position="713"/>
    </location>
</feature>
<feature type="compositionally biased region" description="Gly residues" evidence="1">
    <location>
        <begin position="690"/>
        <end position="699"/>
    </location>
</feature>
<feature type="compositionally biased region" description="Basic and acidic residues" evidence="1">
    <location>
        <begin position="672"/>
        <end position="684"/>
    </location>
</feature>
<feature type="compositionally biased region" description="Acidic residues" evidence="1">
    <location>
        <begin position="482"/>
        <end position="493"/>
    </location>
</feature>
<evidence type="ECO:0000256" key="1">
    <source>
        <dbReference type="SAM" id="MobiDB-lite"/>
    </source>
</evidence>
<dbReference type="Gene3D" id="3.60.10.10">
    <property type="entry name" value="Endonuclease/exonuclease/phosphatase"/>
    <property type="match status" value="1"/>
</dbReference>
<name>A0ABQ6MCU3_9STRA</name>
<dbReference type="InterPro" id="IPR036691">
    <property type="entry name" value="Endo/exonu/phosph_ase_sf"/>
</dbReference>
<dbReference type="SUPFAM" id="SSF49265">
    <property type="entry name" value="Fibronectin type III"/>
    <property type="match status" value="1"/>
</dbReference>
<dbReference type="InterPro" id="IPR036116">
    <property type="entry name" value="FN3_sf"/>
</dbReference>
<gene>
    <name evidence="3" type="ORF">TeGR_g13750</name>
</gene>
<dbReference type="EMBL" id="BRYB01002673">
    <property type="protein sequence ID" value="GMI23707.1"/>
    <property type="molecule type" value="Genomic_DNA"/>
</dbReference>
<dbReference type="Proteomes" id="UP001165060">
    <property type="component" value="Unassembled WGS sequence"/>
</dbReference>
<feature type="domain" description="Endonuclease/exonuclease/phosphatase" evidence="2">
    <location>
        <begin position="3"/>
        <end position="191"/>
    </location>
</feature>
<organism evidence="3 4">
    <name type="scientific">Tetraparma gracilis</name>
    <dbReference type="NCBI Taxonomy" id="2962635"/>
    <lineage>
        <taxon>Eukaryota</taxon>
        <taxon>Sar</taxon>
        <taxon>Stramenopiles</taxon>
        <taxon>Ochrophyta</taxon>
        <taxon>Bolidophyceae</taxon>
        <taxon>Parmales</taxon>
        <taxon>Triparmaceae</taxon>
        <taxon>Tetraparma</taxon>
    </lineage>
</organism>
<dbReference type="InterPro" id="IPR003961">
    <property type="entry name" value="FN3_dom"/>
</dbReference>
<dbReference type="InterPro" id="IPR013783">
    <property type="entry name" value="Ig-like_fold"/>
</dbReference>
<dbReference type="SUPFAM" id="SSF56219">
    <property type="entry name" value="DNase I-like"/>
    <property type="match status" value="1"/>
</dbReference>
<sequence length="780" mass="89152">VCCSYNCLSQAAAKNLPYAAPGVTNWQRRREQLLRNIFSSDADILCLQEVDDFDDWWRPNLSQAGYDSIYHPRTTHLRPRQEGLVLAYKRDSFQMFRSNTLDFNDAVTPDISDRNLAARALTDHGAIVVQLQPWEMCDDPTGLLVCCAQQCEEPSLEAVRLLQTRYLVHKVERFNQDFHLPVILAGTLNVMPGGECYEVLTTGMTPVDPKAPGVPAEGKAVVSLDRFHDGSAISSSSVILEWQECEDLDEGLSPPADGYWVSWRIGGNMNLAFKDKKYYAKDICFVDPQNPADERRRCTVTGLSSGVTYEFRVDCVYDTEYKTEKEAFQPLIDLCRDQPGLGELGIDKDFHYGFLTDEHNQYWGYRFTLSWDDWTEPERYMQNAKKEQERRTGKRDEWLKDVKTVKVQQDVEEKDRLEAMRKAEEIRKQLQGTIIVNGKETVLPVSNITPRFMDGTENFLVAPVRKQQLPLFPSYGARRNDEDSDDDELDDAENGIFTPEKMRATTVQTKADPTLDISAWRKDANQQQQAIVNQSDIIGSPDQRQVHFLKLKSAYRGYCAAGEPLYTCVDGPQGTHTADYILGSEEGLVCIEVLNIPEFGDPDMEDDHVAMDKQKRLMVWDANYELADGFEMKYDADREIAIEQLAREEMEREMQRETEEWEALDKERMAKEMAKIQREKEQGRRKTKGKGAGGAGGGEKPQPKTQPPSKVKLKYKKKQAFSNYCGEYQPFIRENGMKRHNVIPDVVHPSNHFPLVARFRFSPSLLSGMWHGGQEVEEED</sequence>
<dbReference type="PANTHER" id="PTHR12121:SF34">
    <property type="entry name" value="PROTEIN ANGEL"/>
    <property type="match status" value="1"/>
</dbReference>
<accession>A0ABQ6MCU3</accession>
<dbReference type="PANTHER" id="PTHR12121">
    <property type="entry name" value="CARBON CATABOLITE REPRESSOR PROTEIN 4"/>
    <property type="match status" value="1"/>
</dbReference>
<evidence type="ECO:0000313" key="4">
    <source>
        <dbReference type="Proteomes" id="UP001165060"/>
    </source>
</evidence>
<evidence type="ECO:0000259" key="2">
    <source>
        <dbReference type="Pfam" id="PF03372"/>
    </source>
</evidence>
<dbReference type="CDD" id="cd00063">
    <property type="entry name" value="FN3"/>
    <property type="match status" value="1"/>
</dbReference>
<feature type="non-terminal residue" evidence="3">
    <location>
        <position position="1"/>
    </location>
</feature>
<dbReference type="InterPro" id="IPR005135">
    <property type="entry name" value="Endo/exonuclease/phosphatase"/>
</dbReference>
<evidence type="ECO:0000313" key="3">
    <source>
        <dbReference type="EMBL" id="GMI23707.1"/>
    </source>
</evidence>
<dbReference type="InterPro" id="IPR050410">
    <property type="entry name" value="CCR4/nocturin_mRNA_transcr"/>
</dbReference>
<feature type="region of interest" description="Disordered" evidence="1">
    <location>
        <begin position="474"/>
        <end position="495"/>
    </location>
</feature>
<dbReference type="Gene3D" id="2.60.40.10">
    <property type="entry name" value="Immunoglobulins"/>
    <property type="match status" value="1"/>
</dbReference>
<comment type="caution">
    <text evidence="3">The sequence shown here is derived from an EMBL/GenBank/DDBJ whole genome shotgun (WGS) entry which is preliminary data.</text>
</comment>